<name>A0A6C0HRL8_9ZZZZ</name>
<dbReference type="EMBL" id="MN740006">
    <property type="protein sequence ID" value="QHT83159.1"/>
    <property type="molecule type" value="Genomic_DNA"/>
</dbReference>
<sequence length="160" mass="18909">MQENYDSTQISGNSFEWPKNYLDYARKNPAEFMSRGIIYDYAASIENHDDFEMLKLSKSIYSMSIEELDKVKADLQHIDDIENHDYSFLCPTLEHGVTSEMLDKMSKRLQNITVLIDTYKCRELFNHTSDEEIENILQLKKQTLNYFFVLFKKIAILINK</sequence>
<reference evidence="1" key="1">
    <citation type="journal article" date="2020" name="Nature">
        <title>Giant virus diversity and host interactions through global metagenomics.</title>
        <authorList>
            <person name="Schulz F."/>
            <person name="Roux S."/>
            <person name="Paez-Espino D."/>
            <person name="Jungbluth S."/>
            <person name="Walsh D.A."/>
            <person name="Denef V.J."/>
            <person name="McMahon K.D."/>
            <person name="Konstantinidis K.T."/>
            <person name="Eloe-Fadrosh E.A."/>
            <person name="Kyrpides N.C."/>
            <person name="Woyke T."/>
        </authorList>
    </citation>
    <scope>NUCLEOTIDE SEQUENCE</scope>
    <source>
        <strain evidence="1">GVMAG-M-3300023184-167</strain>
    </source>
</reference>
<evidence type="ECO:0000313" key="1">
    <source>
        <dbReference type="EMBL" id="QHT83159.1"/>
    </source>
</evidence>
<dbReference type="AlphaFoldDB" id="A0A6C0HRL8"/>
<protein>
    <submittedName>
        <fullName evidence="1">Uncharacterized protein</fullName>
    </submittedName>
</protein>
<organism evidence="1">
    <name type="scientific">viral metagenome</name>
    <dbReference type="NCBI Taxonomy" id="1070528"/>
    <lineage>
        <taxon>unclassified sequences</taxon>
        <taxon>metagenomes</taxon>
        <taxon>organismal metagenomes</taxon>
    </lineage>
</organism>
<proteinExistence type="predicted"/>
<accession>A0A6C0HRL8</accession>